<dbReference type="InterPro" id="IPR038112">
    <property type="entry name" value="Receptor_IA-2_ectodomain_sf"/>
</dbReference>
<reference evidence="12" key="1">
    <citation type="submission" date="2017-01" db="EMBL/GenBank/DDBJ databases">
        <title>Comparative genomics of anhydrobiosis in the tardigrade Hypsibius dujardini.</title>
        <authorList>
            <person name="Yoshida Y."/>
            <person name="Koutsovoulos G."/>
            <person name="Laetsch D."/>
            <person name="Stevens L."/>
            <person name="Kumar S."/>
            <person name="Horikawa D."/>
            <person name="Ishino K."/>
            <person name="Komine S."/>
            <person name="Tomita M."/>
            <person name="Blaxter M."/>
            <person name="Arakawa K."/>
        </authorList>
    </citation>
    <scope>NUCLEOTIDE SEQUENCE [LARGE SCALE GENOMIC DNA]</scope>
    <source>
        <strain evidence="12">Z151</strain>
    </source>
</reference>
<evidence type="ECO:0000259" key="10">
    <source>
        <dbReference type="Pfam" id="PF11548"/>
    </source>
</evidence>
<evidence type="ECO:0000256" key="4">
    <source>
        <dbReference type="ARBA" id="ARBA00022989"/>
    </source>
</evidence>
<comment type="caution">
    <text evidence="11">The sequence shown here is derived from an EMBL/GenBank/DDBJ whole genome shotgun (WGS) entry which is preliminary data.</text>
</comment>
<dbReference type="InterPro" id="IPR033522">
    <property type="entry name" value="IA-2/IA-2_beta"/>
</dbReference>
<dbReference type="GO" id="GO:0045202">
    <property type="term" value="C:synapse"/>
    <property type="evidence" value="ECO:0007669"/>
    <property type="project" value="TreeGrafter"/>
</dbReference>
<dbReference type="Pfam" id="PF11548">
    <property type="entry name" value="Receptor_IA-2"/>
    <property type="match status" value="2"/>
</dbReference>
<evidence type="ECO:0000256" key="5">
    <source>
        <dbReference type="ARBA" id="ARBA00023136"/>
    </source>
</evidence>
<dbReference type="PANTHER" id="PTHR46106">
    <property type="entry name" value="IA-2 PROTEIN TYROSINE PHOSPHATASE, ISOFORM C"/>
    <property type="match status" value="1"/>
</dbReference>
<evidence type="ECO:0000256" key="9">
    <source>
        <dbReference type="SAM" id="Phobius"/>
    </source>
</evidence>
<evidence type="ECO:0000256" key="1">
    <source>
        <dbReference type="ARBA" id="ARBA00004167"/>
    </source>
</evidence>
<sequence>MPSDESQDSVGEDVTVTVVKGSAEKPIPSGSDAADGSEDDYVFLITEPRLPSKIVAVSTMSVCGLFQIDLDQARYFLTWLAAVMNMPAQTFYDVSVSDDLMTFRVNPAVESLNATYVAQTLGGDDLRNGLRQTNNMEVLRAGVGRYTLDKSSGVDGPLMRFQQTAVVQSESAAAVEAEIAKKYDVVDPTYAFIVTEPALTYDKARRMLNWLSVKLHVPQTIFSSLLIEDHQLLFRVSPYYNQINASGVVDRLSDAGIQAELRKEFQVEIIRNGIGHRVQIVKADKRQRETLLIGLIAVACVAAILISLGIIYLVRRNIMMRKKLAGLGGDVESSKEYEELCRQRMASKNIESAVSSSPDHKNHDRSSTSSWSEEPAPTNMDITTGHMVLSYMEDHLKH</sequence>
<accession>A0A9X6NIR2</accession>
<dbReference type="Gene3D" id="3.30.70.2470">
    <property type="entry name" value="Protein-tyrosine phosphatase receptor IA-2 ectodomain"/>
    <property type="match status" value="2"/>
</dbReference>
<evidence type="ECO:0000313" key="11">
    <source>
        <dbReference type="EMBL" id="OWA54602.1"/>
    </source>
</evidence>
<dbReference type="Proteomes" id="UP000192578">
    <property type="component" value="Unassembled WGS sequence"/>
</dbReference>
<feature type="region of interest" description="Disordered" evidence="8">
    <location>
        <begin position="1"/>
        <end position="34"/>
    </location>
</feature>
<feature type="domain" description="Protein-tyrosine phosphatase receptor IA-2 ectodomain" evidence="10">
    <location>
        <begin position="77"/>
        <end position="144"/>
    </location>
</feature>
<protein>
    <submittedName>
        <fullName evidence="11">Receptor-type tyrosine-protein phosphatase N2</fullName>
    </submittedName>
</protein>
<evidence type="ECO:0000256" key="8">
    <source>
        <dbReference type="SAM" id="MobiDB-lite"/>
    </source>
</evidence>
<keyword evidence="12" id="KW-1185">Reference proteome</keyword>
<name>A0A9X6NIR2_HYPEX</name>
<evidence type="ECO:0000256" key="6">
    <source>
        <dbReference type="ARBA" id="ARBA00023170"/>
    </source>
</evidence>
<feature type="compositionally biased region" description="Acidic residues" evidence="8">
    <location>
        <begin position="1"/>
        <end position="11"/>
    </location>
</feature>
<keyword evidence="7" id="KW-0325">Glycoprotein</keyword>
<dbReference type="OrthoDB" id="9880441at2759"/>
<dbReference type="GO" id="GO:0030141">
    <property type="term" value="C:secretory granule"/>
    <property type="evidence" value="ECO:0007669"/>
    <property type="project" value="InterPro"/>
</dbReference>
<feature type="domain" description="Protein-tyrosine phosphatase receptor IA-2 ectodomain" evidence="10">
    <location>
        <begin position="189"/>
        <end position="277"/>
    </location>
</feature>
<comment type="subcellular location">
    <subcellularLocation>
        <location evidence="1">Membrane</location>
        <topology evidence="1">Single-pass membrane protein</topology>
    </subcellularLocation>
</comment>
<organism evidence="11 12">
    <name type="scientific">Hypsibius exemplaris</name>
    <name type="common">Freshwater tardigrade</name>
    <dbReference type="NCBI Taxonomy" id="2072580"/>
    <lineage>
        <taxon>Eukaryota</taxon>
        <taxon>Metazoa</taxon>
        <taxon>Ecdysozoa</taxon>
        <taxon>Tardigrada</taxon>
        <taxon>Eutardigrada</taxon>
        <taxon>Parachela</taxon>
        <taxon>Hypsibioidea</taxon>
        <taxon>Hypsibiidae</taxon>
        <taxon>Hypsibius</taxon>
    </lineage>
</organism>
<evidence type="ECO:0000313" key="12">
    <source>
        <dbReference type="Proteomes" id="UP000192578"/>
    </source>
</evidence>
<dbReference type="GO" id="GO:0016020">
    <property type="term" value="C:membrane"/>
    <property type="evidence" value="ECO:0007669"/>
    <property type="project" value="UniProtKB-SubCell"/>
</dbReference>
<proteinExistence type="predicted"/>
<dbReference type="PANTHER" id="PTHR46106:SF4">
    <property type="entry name" value="IA-2 PROTEIN TYROSINE PHOSPHATASE, ISOFORM C"/>
    <property type="match status" value="1"/>
</dbReference>
<dbReference type="InterPro" id="IPR021613">
    <property type="entry name" value="Receptor_IA-2_dom"/>
</dbReference>
<feature type="region of interest" description="Disordered" evidence="8">
    <location>
        <begin position="348"/>
        <end position="379"/>
    </location>
</feature>
<dbReference type="EMBL" id="MTYJ01000429">
    <property type="protein sequence ID" value="OWA54602.1"/>
    <property type="molecule type" value="Genomic_DNA"/>
</dbReference>
<keyword evidence="4 9" id="KW-1133">Transmembrane helix</keyword>
<keyword evidence="6 11" id="KW-0675">Receptor</keyword>
<evidence type="ECO:0000256" key="7">
    <source>
        <dbReference type="ARBA" id="ARBA00023180"/>
    </source>
</evidence>
<dbReference type="GO" id="GO:0051046">
    <property type="term" value="P:regulation of secretion"/>
    <property type="evidence" value="ECO:0007669"/>
    <property type="project" value="TreeGrafter"/>
</dbReference>
<dbReference type="AlphaFoldDB" id="A0A9X6NIR2"/>
<keyword evidence="2 9" id="KW-0812">Transmembrane</keyword>
<keyword evidence="3" id="KW-0732">Signal</keyword>
<feature type="transmembrane region" description="Helical" evidence="9">
    <location>
        <begin position="291"/>
        <end position="314"/>
    </location>
</feature>
<evidence type="ECO:0000256" key="3">
    <source>
        <dbReference type="ARBA" id="ARBA00022729"/>
    </source>
</evidence>
<gene>
    <name evidence="11" type="ORF">BV898_19001</name>
</gene>
<keyword evidence="5 9" id="KW-0472">Membrane</keyword>
<evidence type="ECO:0000256" key="2">
    <source>
        <dbReference type="ARBA" id="ARBA00022692"/>
    </source>
</evidence>